<feature type="transmembrane region" description="Helical" evidence="1">
    <location>
        <begin position="43"/>
        <end position="62"/>
    </location>
</feature>
<organism evidence="2 3">
    <name type="scientific">Triparma strigata</name>
    <dbReference type="NCBI Taxonomy" id="1606541"/>
    <lineage>
        <taxon>Eukaryota</taxon>
        <taxon>Sar</taxon>
        <taxon>Stramenopiles</taxon>
        <taxon>Ochrophyta</taxon>
        <taxon>Bolidophyceae</taxon>
        <taxon>Parmales</taxon>
        <taxon>Triparmaceae</taxon>
        <taxon>Triparma</taxon>
    </lineage>
</organism>
<dbReference type="EMBL" id="BRXY01000173">
    <property type="protein sequence ID" value="GMH73854.1"/>
    <property type="molecule type" value="Genomic_DNA"/>
</dbReference>
<accession>A0A9W7AT16</accession>
<evidence type="ECO:0000313" key="3">
    <source>
        <dbReference type="Proteomes" id="UP001165085"/>
    </source>
</evidence>
<dbReference type="AlphaFoldDB" id="A0A9W7AT16"/>
<comment type="caution">
    <text evidence="2">The sequence shown here is derived from an EMBL/GenBank/DDBJ whole genome shotgun (WGS) entry which is preliminary data.</text>
</comment>
<dbReference type="OrthoDB" id="5964333at2759"/>
<keyword evidence="1" id="KW-0812">Transmembrane</keyword>
<proteinExistence type="predicted"/>
<name>A0A9W7AT16_9STRA</name>
<protein>
    <submittedName>
        <fullName evidence="2">Uncharacterized protein</fullName>
    </submittedName>
</protein>
<dbReference type="Proteomes" id="UP001165085">
    <property type="component" value="Unassembled WGS sequence"/>
</dbReference>
<keyword evidence="1" id="KW-0472">Membrane</keyword>
<sequence>METRCEDGYEGPLCAVCSKGYAGVGAGPDLVCNMCTGSATKTIMAVGIGMGVAVLLFVAWCFNNAKGGGSIEGLGER</sequence>
<keyword evidence="1" id="KW-1133">Transmembrane helix</keyword>
<reference evidence="3" key="1">
    <citation type="journal article" date="2023" name="Commun. Biol.">
        <title>Genome analysis of Parmales, the sister group of diatoms, reveals the evolutionary specialization of diatoms from phago-mixotrophs to photoautotrophs.</title>
        <authorList>
            <person name="Ban H."/>
            <person name="Sato S."/>
            <person name="Yoshikawa S."/>
            <person name="Yamada K."/>
            <person name="Nakamura Y."/>
            <person name="Ichinomiya M."/>
            <person name="Sato N."/>
            <person name="Blanc-Mathieu R."/>
            <person name="Endo H."/>
            <person name="Kuwata A."/>
            <person name="Ogata H."/>
        </authorList>
    </citation>
    <scope>NUCLEOTIDE SEQUENCE [LARGE SCALE GENOMIC DNA]</scope>
    <source>
        <strain evidence="3">NIES 3701</strain>
    </source>
</reference>
<gene>
    <name evidence="2" type="ORF">TrST_g1919</name>
</gene>
<keyword evidence="3" id="KW-1185">Reference proteome</keyword>
<evidence type="ECO:0000256" key="1">
    <source>
        <dbReference type="SAM" id="Phobius"/>
    </source>
</evidence>
<evidence type="ECO:0000313" key="2">
    <source>
        <dbReference type="EMBL" id="GMH73854.1"/>
    </source>
</evidence>